<evidence type="ECO:0000256" key="13">
    <source>
        <dbReference type="HAMAP-Rule" id="MF_01398"/>
    </source>
</evidence>
<dbReference type="AlphaFoldDB" id="K2GT21"/>
<keyword evidence="9 13" id="KW-0066">ATP synthesis</keyword>
<evidence type="ECO:0000256" key="14">
    <source>
        <dbReference type="RuleBase" id="RU003848"/>
    </source>
</evidence>
<dbReference type="PANTHER" id="PTHR33445">
    <property type="entry name" value="ATP SYNTHASE SUBUNIT B', CHLOROPLASTIC"/>
    <property type="match status" value="1"/>
</dbReference>
<keyword evidence="6 13" id="KW-1133">Transmembrane helix</keyword>
<dbReference type="GO" id="GO:0005886">
    <property type="term" value="C:plasma membrane"/>
    <property type="evidence" value="ECO:0007669"/>
    <property type="project" value="UniProtKB-SubCell"/>
</dbReference>
<keyword evidence="13" id="KW-1003">Cell membrane</keyword>
<dbReference type="GO" id="GO:0012505">
    <property type="term" value="C:endomembrane system"/>
    <property type="evidence" value="ECO:0007669"/>
    <property type="project" value="UniProtKB-SubCell"/>
</dbReference>
<evidence type="ECO:0000256" key="9">
    <source>
        <dbReference type="ARBA" id="ARBA00023310"/>
    </source>
</evidence>
<accession>K2GT21</accession>
<dbReference type="CDD" id="cd06503">
    <property type="entry name" value="ATP-synt_Fo_b"/>
    <property type="match status" value="1"/>
</dbReference>
<comment type="subcellular location">
    <subcellularLocation>
        <location evidence="13">Cell membrane</location>
        <topology evidence="13">Single-pass membrane protein</topology>
    </subcellularLocation>
    <subcellularLocation>
        <location evidence="12">Endomembrane system</location>
        <topology evidence="12">Single-pass membrane protein</topology>
    </subcellularLocation>
</comment>
<name>K2GT21_9RHOB</name>
<evidence type="ECO:0000256" key="5">
    <source>
        <dbReference type="ARBA" id="ARBA00022781"/>
    </source>
</evidence>
<keyword evidence="7 13" id="KW-0406">Ion transport</keyword>
<gene>
    <name evidence="13" type="primary">atpF</name>
    <name evidence="15" type="ORF">OCGS_0288</name>
</gene>
<comment type="similarity">
    <text evidence="1 13 14">Belongs to the ATPase B chain family.</text>
</comment>
<comment type="caution">
    <text evidence="15">The sequence shown here is derived from an EMBL/GenBank/DDBJ whole genome shotgun (WGS) entry which is preliminary data.</text>
</comment>
<keyword evidence="2 13" id="KW-0813">Transport</keyword>
<keyword evidence="5 13" id="KW-0375">Hydrogen ion transport</keyword>
<keyword evidence="4 13" id="KW-0812">Transmembrane</keyword>
<dbReference type="RefSeq" id="WP_007425441.1">
    <property type="nucleotide sequence ID" value="NZ_AMGO01000006.1"/>
</dbReference>
<dbReference type="Proteomes" id="UP000006765">
    <property type="component" value="Unassembled WGS sequence"/>
</dbReference>
<dbReference type="EMBL" id="AMGO01000006">
    <property type="protein sequence ID" value="EKE45671.1"/>
    <property type="molecule type" value="Genomic_DNA"/>
</dbReference>
<dbReference type="eggNOG" id="COG0711">
    <property type="taxonomic scope" value="Bacteria"/>
</dbReference>
<evidence type="ECO:0000256" key="4">
    <source>
        <dbReference type="ARBA" id="ARBA00022692"/>
    </source>
</evidence>
<dbReference type="STRING" id="1231392.OCGS_0288"/>
<dbReference type="PATRIC" id="fig|1231392.3.peg.289"/>
<comment type="function">
    <text evidence="11">Component of the F(0) channel, it forms part of the peripheral stalk, linking F(1) to F(0). The b'-subunit is a diverged and duplicated form of b found in plants and photosynthetic bacteria.</text>
</comment>
<keyword evidence="3 13" id="KW-0138">CF(0)</keyword>
<dbReference type="OrthoDB" id="9805716at2"/>
<protein>
    <recommendedName>
        <fullName evidence="13">ATP synthase subunit b</fullName>
    </recommendedName>
    <alternativeName>
        <fullName evidence="13">ATP synthase F(0) sector subunit b</fullName>
    </alternativeName>
    <alternativeName>
        <fullName evidence="13">ATPase subunit I</fullName>
    </alternativeName>
    <alternativeName>
        <fullName evidence="13">F-type ATPase subunit b</fullName>
        <shortName evidence="13">F-ATPase subunit b</shortName>
    </alternativeName>
</protein>
<evidence type="ECO:0000256" key="3">
    <source>
        <dbReference type="ARBA" id="ARBA00022547"/>
    </source>
</evidence>
<dbReference type="InterPro" id="IPR002146">
    <property type="entry name" value="ATP_synth_b/b'su_bac/chlpt"/>
</dbReference>
<evidence type="ECO:0000256" key="8">
    <source>
        <dbReference type="ARBA" id="ARBA00023136"/>
    </source>
</evidence>
<dbReference type="NCBIfam" id="NF009988">
    <property type="entry name" value="PRK13454.1"/>
    <property type="match status" value="1"/>
</dbReference>
<dbReference type="Pfam" id="PF00430">
    <property type="entry name" value="ATP-synt_B"/>
    <property type="match status" value="1"/>
</dbReference>
<dbReference type="GO" id="GO:0046933">
    <property type="term" value="F:proton-transporting ATP synthase activity, rotational mechanism"/>
    <property type="evidence" value="ECO:0007669"/>
    <property type="project" value="UniProtKB-UniRule"/>
</dbReference>
<feature type="transmembrane region" description="Helical" evidence="13">
    <location>
        <begin position="41"/>
        <end position="60"/>
    </location>
</feature>
<organism evidence="15 16">
    <name type="scientific">Oceaniovalibus guishaninsula JLT2003</name>
    <dbReference type="NCBI Taxonomy" id="1231392"/>
    <lineage>
        <taxon>Bacteria</taxon>
        <taxon>Pseudomonadati</taxon>
        <taxon>Pseudomonadota</taxon>
        <taxon>Alphaproteobacteria</taxon>
        <taxon>Rhodobacterales</taxon>
        <taxon>Roseobacteraceae</taxon>
        <taxon>Oceaniovalibus</taxon>
    </lineage>
</organism>
<proteinExistence type="inferred from homology"/>
<evidence type="ECO:0000256" key="11">
    <source>
        <dbReference type="ARBA" id="ARBA00025614"/>
    </source>
</evidence>
<comment type="subunit">
    <text evidence="13">F-type ATPases have 2 components, F(1) - the catalytic core - and F(0) - the membrane proton channel. F(1) has five subunits: alpha(3), beta(3), gamma(1), delta(1), epsilon(1). F(0) has three main subunits: a(1), b(2) and c(10-14). The alpha and beta chains form an alternating ring which encloses part of the gamma chain. F(1) is attached to F(0) by a central stalk formed by the gamma and epsilon chains, while a peripheral stalk is formed by the delta and b chains.</text>
</comment>
<dbReference type="PANTHER" id="PTHR33445:SF1">
    <property type="entry name" value="ATP SYNTHASE SUBUNIT B"/>
    <property type="match status" value="1"/>
</dbReference>
<evidence type="ECO:0000313" key="16">
    <source>
        <dbReference type="Proteomes" id="UP000006765"/>
    </source>
</evidence>
<evidence type="ECO:0000256" key="7">
    <source>
        <dbReference type="ARBA" id="ARBA00023065"/>
    </source>
</evidence>
<evidence type="ECO:0000256" key="6">
    <source>
        <dbReference type="ARBA" id="ARBA00022989"/>
    </source>
</evidence>
<keyword evidence="16" id="KW-1185">Reference proteome</keyword>
<reference evidence="15 16" key="1">
    <citation type="journal article" date="2012" name="J. Bacteriol.">
        <title>Draft Genome Sequence of Oceaniovalibus guishaninsula JLT2003T.</title>
        <authorList>
            <person name="Tang K."/>
            <person name="Liu K."/>
            <person name="Jiao N."/>
        </authorList>
    </citation>
    <scope>NUCLEOTIDE SEQUENCE [LARGE SCALE GENOMIC DNA]</scope>
    <source>
        <strain evidence="15 16">JLT2003</strain>
    </source>
</reference>
<dbReference type="InterPro" id="IPR050059">
    <property type="entry name" value="ATP_synthase_B_chain"/>
</dbReference>
<evidence type="ECO:0000313" key="15">
    <source>
        <dbReference type="EMBL" id="EKE45671.1"/>
    </source>
</evidence>
<evidence type="ECO:0000256" key="1">
    <source>
        <dbReference type="ARBA" id="ARBA00005513"/>
    </source>
</evidence>
<comment type="function">
    <text evidence="10 13">F(1)F(0) ATP synthase produces ATP from ADP in the presence of a proton or sodium gradient. F-type ATPases consist of two structural domains, F(1) containing the extramembraneous catalytic core and F(0) containing the membrane proton channel, linked together by a central stalk and a peripheral stalk. During catalysis, ATP synthesis in the catalytic domain of F(1) is coupled via a rotary mechanism of the central stalk subunits to proton translocation.</text>
</comment>
<sequence>METEEILVAPGGELVEIVEVPQGAEAVGMPQLDFSTYPNQIFWLIVALVAIYLILSRVALPRIGAVLAERQGSITNDIASAEELKLKAHQSEAAYDKALADARAEAGRIVAENKAEMQAQIQAAMERADADIAEQSAESEARINEIRAGAMDAVQEVARDTAIAIVAAFGGRDDTAQVHAAVDDRLKGAER</sequence>
<keyword evidence="8 13" id="KW-0472">Membrane</keyword>
<dbReference type="HAMAP" id="MF_01398">
    <property type="entry name" value="ATP_synth_b_bprime"/>
    <property type="match status" value="1"/>
</dbReference>
<evidence type="ECO:0000256" key="10">
    <source>
        <dbReference type="ARBA" id="ARBA00025198"/>
    </source>
</evidence>
<evidence type="ECO:0000256" key="12">
    <source>
        <dbReference type="ARBA" id="ARBA00037847"/>
    </source>
</evidence>
<evidence type="ECO:0000256" key="2">
    <source>
        <dbReference type="ARBA" id="ARBA00022448"/>
    </source>
</evidence>
<dbReference type="GO" id="GO:0046961">
    <property type="term" value="F:proton-transporting ATPase activity, rotational mechanism"/>
    <property type="evidence" value="ECO:0007669"/>
    <property type="project" value="TreeGrafter"/>
</dbReference>
<dbReference type="GO" id="GO:0045259">
    <property type="term" value="C:proton-transporting ATP synthase complex"/>
    <property type="evidence" value="ECO:0007669"/>
    <property type="project" value="UniProtKB-KW"/>
</dbReference>